<dbReference type="EMBL" id="MU275946">
    <property type="protein sequence ID" value="KAI0045630.1"/>
    <property type="molecule type" value="Genomic_DNA"/>
</dbReference>
<gene>
    <name evidence="1" type="ORF">FA95DRAFT_104973</name>
</gene>
<reference evidence="1" key="2">
    <citation type="journal article" date="2022" name="New Phytol.">
        <title>Evolutionary transition to the ectomycorrhizal habit in the genomes of a hyperdiverse lineage of mushroom-forming fungi.</title>
        <authorList>
            <person name="Looney B."/>
            <person name="Miyauchi S."/>
            <person name="Morin E."/>
            <person name="Drula E."/>
            <person name="Courty P.E."/>
            <person name="Kohler A."/>
            <person name="Kuo A."/>
            <person name="LaButti K."/>
            <person name="Pangilinan J."/>
            <person name="Lipzen A."/>
            <person name="Riley R."/>
            <person name="Andreopoulos W."/>
            <person name="He G."/>
            <person name="Johnson J."/>
            <person name="Nolan M."/>
            <person name="Tritt A."/>
            <person name="Barry K.W."/>
            <person name="Grigoriev I.V."/>
            <person name="Nagy L.G."/>
            <person name="Hibbett D."/>
            <person name="Henrissat B."/>
            <person name="Matheny P.B."/>
            <person name="Labbe J."/>
            <person name="Martin F.M."/>
        </authorList>
    </citation>
    <scope>NUCLEOTIDE SEQUENCE</scope>
    <source>
        <strain evidence="1">FP105234-sp</strain>
    </source>
</reference>
<evidence type="ECO:0000313" key="1">
    <source>
        <dbReference type="EMBL" id="KAI0045630.1"/>
    </source>
</evidence>
<name>A0ACB8RPV2_9AGAM</name>
<reference evidence="1" key="1">
    <citation type="submission" date="2021-02" db="EMBL/GenBank/DDBJ databases">
        <authorList>
            <consortium name="DOE Joint Genome Institute"/>
            <person name="Ahrendt S."/>
            <person name="Looney B.P."/>
            <person name="Miyauchi S."/>
            <person name="Morin E."/>
            <person name="Drula E."/>
            <person name="Courty P.E."/>
            <person name="Chicoki N."/>
            <person name="Fauchery L."/>
            <person name="Kohler A."/>
            <person name="Kuo A."/>
            <person name="Labutti K."/>
            <person name="Pangilinan J."/>
            <person name="Lipzen A."/>
            <person name="Riley R."/>
            <person name="Andreopoulos W."/>
            <person name="He G."/>
            <person name="Johnson J."/>
            <person name="Barry K.W."/>
            <person name="Grigoriev I.V."/>
            <person name="Nagy L."/>
            <person name="Hibbett D."/>
            <person name="Henrissat B."/>
            <person name="Matheny P.B."/>
            <person name="Labbe J."/>
            <person name="Martin F."/>
        </authorList>
    </citation>
    <scope>NUCLEOTIDE SEQUENCE</scope>
    <source>
        <strain evidence="1">FP105234-sp</strain>
    </source>
</reference>
<accession>A0ACB8RPV2</accession>
<proteinExistence type="predicted"/>
<organism evidence="1 2">
    <name type="scientific">Auriscalpium vulgare</name>
    <dbReference type="NCBI Taxonomy" id="40419"/>
    <lineage>
        <taxon>Eukaryota</taxon>
        <taxon>Fungi</taxon>
        <taxon>Dikarya</taxon>
        <taxon>Basidiomycota</taxon>
        <taxon>Agaricomycotina</taxon>
        <taxon>Agaricomycetes</taxon>
        <taxon>Russulales</taxon>
        <taxon>Auriscalpiaceae</taxon>
        <taxon>Auriscalpium</taxon>
    </lineage>
</organism>
<comment type="caution">
    <text evidence="1">The sequence shown here is derived from an EMBL/GenBank/DDBJ whole genome shotgun (WGS) entry which is preliminary data.</text>
</comment>
<sequence>MAHNPQLLTKLLSDANDYHQNLAVFLDTYAQHSLLSLTAYASASPAPIGRAVIAVAGSLAGADDALRRYAGSVKAWQAEMRELKSLEEDIASEMADRETF</sequence>
<dbReference type="Proteomes" id="UP000814033">
    <property type="component" value="Unassembled WGS sequence"/>
</dbReference>
<evidence type="ECO:0000313" key="2">
    <source>
        <dbReference type="Proteomes" id="UP000814033"/>
    </source>
</evidence>
<keyword evidence="2" id="KW-1185">Reference proteome</keyword>
<protein>
    <submittedName>
        <fullName evidence="1">Uncharacterized protein</fullName>
    </submittedName>
</protein>